<gene>
    <name evidence="1" type="ORF">Ciccas_005259</name>
</gene>
<protein>
    <submittedName>
        <fullName evidence="1">Uncharacterized protein</fullName>
    </submittedName>
</protein>
<dbReference type="EMBL" id="JBJKFK010000602">
    <property type="protein sequence ID" value="KAL3316099.1"/>
    <property type="molecule type" value="Genomic_DNA"/>
</dbReference>
<dbReference type="Proteomes" id="UP001626550">
    <property type="component" value="Unassembled WGS sequence"/>
</dbReference>
<evidence type="ECO:0000313" key="2">
    <source>
        <dbReference type="Proteomes" id="UP001626550"/>
    </source>
</evidence>
<keyword evidence="2" id="KW-1185">Reference proteome</keyword>
<organism evidence="1 2">
    <name type="scientific">Cichlidogyrus casuarinus</name>
    <dbReference type="NCBI Taxonomy" id="1844966"/>
    <lineage>
        <taxon>Eukaryota</taxon>
        <taxon>Metazoa</taxon>
        <taxon>Spiralia</taxon>
        <taxon>Lophotrochozoa</taxon>
        <taxon>Platyhelminthes</taxon>
        <taxon>Monogenea</taxon>
        <taxon>Monopisthocotylea</taxon>
        <taxon>Dactylogyridea</taxon>
        <taxon>Ancyrocephalidae</taxon>
        <taxon>Cichlidogyrus</taxon>
    </lineage>
</organism>
<evidence type="ECO:0000313" key="1">
    <source>
        <dbReference type="EMBL" id="KAL3316099.1"/>
    </source>
</evidence>
<comment type="caution">
    <text evidence="1">The sequence shown here is derived from an EMBL/GenBank/DDBJ whole genome shotgun (WGS) entry which is preliminary data.</text>
</comment>
<reference evidence="1 2" key="1">
    <citation type="submission" date="2024-11" db="EMBL/GenBank/DDBJ databases">
        <title>Adaptive evolution of stress response genes in parasites aligns with host niche diversity.</title>
        <authorList>
            <person name="Hahn C."/>
            <person name="Resl P."/>
        </authorList>
    </citation>
    <scope>NUCLEOTIDE SEQUENCE [LARGE SCALE GENOMIC DNA]</scope>
    <source>
        <strain evidence="1">EGGRZ-B1_66</strain>
        <tissue evidence="1">Body</tissue>
    </source>
</reference>
<dbReference type="AlphaFoldDB" id="A0ABD2Q986"/>
<accession>A0ABD2Q986</accession>
<name>A0ABD2Q986_9PLAT</name>
<proteinExistence type="predicted"/>
<sequence>MHRTTSKKAQKKKKQSFRRWIRRHCCAAVNSRSGSNSPTFGPAITQKPVRKLSKRRCLSCCVKSYCCCCFCCYAKKDKKKLAKKDIICESNAICVCKKPSPVVRELLEKFCRVEFLDEGFEQDRSYEFVSQSCEKTDKKDYEYVVKAPKYAMHDRDGRSISPTSEDVLVLRQRKTVIERSESPSLELEADDSASKSKLKQDRTILISHENRQIIHQQSVKACTPVLQQSKPSKLQPILEAQEQTSHQAMKDRHSAELVSTESATLTSERAKVSQVEEANEKTRVRDNKTVLQQGKISSVNQAEDSFEILLQESEKSLTVGHIDEADSASNMSKMTALVSKRTGNVSQQIENLEAAEPLDILEVVHAESGHVSLQISHR</sequence>